<reference evidence="1" key="1">
    <citation type="submission" date="2021-06" db="EMBL/GenBank/DDBJ databases">
        <authorList>
            <person name="Kallberg Y."/>
            <person name="Tangrot J."/>
            <person name="Rosling A."/>
        </authorList>
    </citation>
    <scope>NUCLEOTIDE SEQUENCE</scope>
    <source>
        <strain evidence="1">MA461A</strain>
    </source>
</reference>
<gene>
    <name evidence="1" type="ORF">RPERSI_LOCUS10056</name>
</gene>
<protein>
    <submittedName>
        <fullName evidence="1">27667_t:CDS:1</fullName>
    </submittedName>
</protein>
<sequence>MLAITMALDDNCNPAPISHHYKEQTLHSILSQYFPETILLDNNGKRRTQIDIKHETLSETISLNGYFDSENRMTNAQKMRKIKKERKLRWVFGEKIGRIKDQPVVSPGEFRYGDGKLRFDDEDHDAISMFSNDSENSLPRSLDNTITPNDNDRNKIHSFSLNVLSPDDRRRMVKKNKKLQVMLGEALDENMIRQTITIPATQSPGLLFHNKSRFSSEVGISNKPHLFRRASDSMIISPLPSPNNIITPPKTPTLSDENNDQNCIKHQSKNSVASFTNPKQSDLAVANKDTKEYRRKKLQKLYNFLGERVPIDIVLGEKDNYDVSLLPEPLPDPPKRKSKGRPTSLSFKKNTSSSNNNIDAHATLTLPRLSAIDRKRHLHRAIKLEKMFGEAPPQDLIVQKLRSRNFTDSISSIDIHRRSIMSLEYLMENDRNTMYDLIDYMADSDGENYDEECEEEYIAPLSAPATPNPGNSLRFDVPQIDPKQVKLKGIRKLSHFFGATYGQMFPDQVLGELLGDLEREIREEARQNEEVDKAIVAGLMGQLEELRAKSGELGPNSDDDENNEELSLTDNESDEIRKRLELNRKKRDLKSE</sequence>
<feature type="non-terminal residue" evidence="1">
    <location>
        <position position="592"/>
    </location>
</feature>
<evidence type="ECO:0000313" key="2">
    <source>
        <dbReference type="Proteomes" id="UP000789920"/>
    </source>
</evidence>
<dbReference type="Proteomes" id="UP000789920">
    <property type="component" value="Unassembled WGS sequence"/>
</dbReference>
<accession>A0ACA9PGU4</accession>
<evidence type="ECO:0000313" key="1">
    <source>
        <dbReference type="EMBL" id="CAG8701732.1"/>
    </source>
</evidence>
<proteinExistence type="predicted"/>
<comment type="caution">
    <text evidence="1">The sequence shown here is derived from an EMBL/GenBank/DDBJ whole genome shotgun (WGS) entry which is preliminary data.</text>
</comment>
<organism evidence="1 2">
    <name type="scientific">Racocetra persica</name>
    <dbReference type="NCBI Taxonomy" id="160502"/>
    <lineage>
        <taxon>Eukaryota</taxon>
        <taxon>Fungi</taxon>
        <taxon>Fungi incertae sedis</taxon>
        <taxon>Mucoromycota</taxon>
        <taxon>Glomeromycotina</taxon>
        <taxon>Glomeromycetes</taxon>
        <taxon>Diversisporales</taxon>
        <taxon>Gigasporaceae</taxon>
        <taxon>Racocetra</taxon>
    </lineage>
</organism>
<keyword evidence="2" id="KW-1185">Reference proteome</keyword>
<dbReference type="EMBL" id="CAJVQC010019505">
    <property type="protein sequence ID" value="CAG8701732.1"/>
    <property type="molecule type" value="Genomic_DNA"/>
</dbReference>
<name>A0ACA9PGU4_9GLOM</name>